<proteinExistence type="predicted"/>
<organism evidence="1 2">
    <name type="scientific">Rattus norvegicus</name>
    <name type="common">Rat</name>
    <dbReference type="NCBI Taxonomy" id="10116"/>
    <lineage>
        <taxon>Eukaryota</taxon>
        <taxon>Metazoa</taxon>
        <taxon>Chordata</taxon>
        <taxon>Craniata</taxon>
        <taxon>Vertebrata</taxon>
        <taxon>Euteleostomi</taxon>
        <taxon>Mammalia</taxon>
        <taxon>Eutheria</taxon>
        <taxon>Euarchontoglires</taxon>
        <taxon>Glires</taxon>
        <taxon>Rodentia</taxon>
        <taxon>Myomorpha</taxon>
        <taxon>Muroidea</taxon>
        <taxon>Muridae</taxon>
        <taxon>Murinae</taxon>
        <taxon>Rattus</taxon>
    </lineage>
</organism>
<sequence>MTHYLTVSQDVSSNKWKLQDRGAADRHVPTALSPCLNFPHGL</sequence>
<gene>
    <name evidence="1" type="ORF">rCG_27729</name>
</gene>
<dbReference type="AlphaFoldDB" id="A6KBP9"/>
<accession>A6KBP9</accession>
<name>A6KBP9_RAT</name>
<evidence type="ECO:0000313" key="2">
    <source>
        <dbReference type="Proteomes" id="UP000234681"/>
    </source>
</evidence>
<dbReference type="EMBL" id="CH474034">
    <property type="protein sequence ID" value="EDL97482.1"/>
    <property type="molecule type" value="Genomic_DNA"/>
</dbReference>
<reference evidence="1 2" key="1">
    <citation type="submission" date="2005-09" db="EMBL/GenBank/DDBJ databases">
        <authorList>
            <person name="Mural R.J."/>
            <person name="Li P.W."/>
            <person name="Adams M.D."/>
            <person name="Amanatides P.G."/>
            <person name="Baden-Tillson H."/>
            <person name="Barnstead M."/>
            <person name="Chin S.H."/>
            <person name="Dew I."/>
            <person name="Evans C.A."/>
            <person name="Ferriera S."/>
            <person name="Flanigan M."/>
            <person name="Fosler C."/>
            <person name="Glodek A."/>
            <person name="Gu Z."/>
            <person name="Holt R.A."/>
            <person name="Jennings D."/>
            <person name="Kraft C.L."/>
            <person name="Lu F."/>
            <person name="Nguyen T."/>
            <person name="Nusskern D.R."/>
            <person name="Pfannkoch C.M."/>
            <person name="Sitter C."/>
            <person name="Sutton G.G."/>
            <person name="Venter J.C."/>
            <person name="Wang Z."/>
            <person name="Woodage T."/>
            <person name="Zheng X.H."/>
            <person name="Zhong F."/>
        </authorList>
    </citation>
    <scope>NUCLEOTIDE SEQUENCE [LARGE SCALE GENOMIC DNA]</scope>
    <source>
        <strain>BN</strain>
        <strain evidence="2">Sprague-Dawley</strain>
    </source>
</reference>
<dbReference type="Proteomes" id="UP000234681">
    <property type="component" value="Chromosome 6"/>
</dbReference>
<evidence type="ECO:0000313" key="1">
    <source>
        <dbReference type="EMBL" id="EDL97482.1"/>
    </source>
</evidence>
<protein>
    <submittedName>
        <fullName evidence="1">RCG27729</fullName>
    </submittedName>
</protein>